<evidence type="ECO:0000259" key="5">
    <source>
        <dbReference type="PROSITE" id="PS51337"/>
    </source>
</evidence>
<dbReference type="PANTHER" id="PTHR45833">
    <property type="entry name" value="METHIONINE SYNTHASE"/>
    <property type="match status" value="1"/>
</dbReference>
<name>A0A1Q6DT80_METT1</name>
<dbReference type="GO" id="GO:0031419">
    <property type="term" value="F:cobalamin binding"/>
    <property type="evidence" value="ECO:0007669"/>
    <property type="project" value="InterPro"/>
</dbReference>
<sequence length="212" mass="23352">MSLIEEAKKAVLEYDEEKAKEISNKVVEDGTDPVKVIQEGYTKGIQIIGEKFDNEEIYLPQVMQAANTMQAGVEILKPHLEDNTSDEKQTTVALATVEGDIHEIGKNIVKTMLNVEGFNIIDLGKDVPLDEIVETVEKDDPDVVGTSALMTSTIGKQEELEEQLKEKDLREDVKTLVGGAPVTEDWAKEIGADAWAENAQSAPEVINEITEE</sequence>
<dbReference type="Gene3D" id="1.10.1240.10">
    <property type="entry name" value="Methionine synthase domain"/>
    <property type="match status" value="1"/>
</dbReference>
<accession>A0A1Q6DT80</accession>
<dbReference type="GO" id="GO:0008705">
    <property type="term" value="F:methionine synthase activity"/>
    <property type="evidence" value="ECO:0007669"/>
    <property type="project" value="TreeGrafter"/>
</dbReference>
<dbReference type="EMBL" id="MSDW01000001">
    <property type="protein sequence ID" value="OKY77553.1"/>
    <property type="molecule type" value="Genomic_DNA"/>
</dbReference>
<dbReference type="GO" id="GO:0046653">
    <property type="term" value="P:tetrahydrofolate metabolic process"/>
    <property type="evidence" value="ECO:0007669"/>
    <property type="project" value="TreeGrafter"/>
</dbReference>
<dbReference type="FunFam" id="3.40.50.280:FF:000003">
    <property type="entry name" value="Dimethylamine methyltransferase corrinoid protein"/>
    <property type="match status" value="1"/>
</dbReference>
<dbReference type="SMART" id="SM01018">
    <property type="entry name" value="B12-binding_2"/>
    <property type="match status" value="1"/>
</dbReference>
<dbReference type="SUPFAM" id="SSF47644">
    <property type="entry name" value="Methionine synthase domain"/>
    <property type="match status" value="1"/>
</dbReference>
<comment type="similarity">
    <text evidence="1">Belongs to the methylamine corrinoid protein family.</text>
</comment>
<dbReference type="GO" id="GO:0050667">
    <property type="term" value="P:homocysteine metabolic process"/>
    <property type="evidence" value="ECO:0007669"/>
    <property type="project" value="TreeGrafter"/>
</dbReference>
<dbReference type="STRING" id="1903181.BTN85_0020"/>
<keyword evidence="3" id="KW-0170">Cobalt</keyword>
<dbReference type="PROSITE" id="PS51332">
    <property type="entry name" value="B12_BINDING"/>
    <property type="match status" value="1"/>
</dbReference>
<protein>
    <submittedName>
        <fullName evidence="6">Trimethylamine corrinoid protein MtbC1</fullName>
    </submittedName>
</protein>
<keyword evidence="7" id="KW-1185">Reference proteome</keyword>
<dbReference type="Gene3D" id="3.40.50.280">
    <property type="entry name" value="Cobalamin-binding domain"/>
    <property type="match status" value="1"/>
</dbReference>
<evidence type="ECO:0000259" key="4">
    <source>
        <dbReference type="PROSITE" id="PS51332"/>
    </source>
</evidence>
<keyword evidence="2" id="KW-0479">Metal-binding</keyword>
<dbReference type="AlphaFoldDB" id="A0A1Q6DT80"/>
<dbReference type="NCBIfam" id="TIGR02370">
    <property type="entry name" value="pyl_corrinoid"/>
    <property type="match status" value="1"/>
</dbReference>
<dbReference type="InterPro" id="IPR050554">
    <property type="entry name" value="Met_Synthase/Corrinoid"/>
</dbReference>
<proteinExistence type="inferred from homology"/>
<reference evidence="6" key="1">
    <citation type="submission" date="2016-12" db="EMBL/GenBank/DDBJ databases">
        <title>Discovery of methanogenic haloarchaea.</title>
        <authorList>
            <person name="Sorokin D.Y."/>
            <person name="Makarova K.S."/>
            <person name="Abbas B."/>
            <person name="Ferrer M."/>
            <person name="Golyshin P.N."/>
        </authorList>
    </citation>
    <scope>NUCLEOTIDE SEQUENCE [LARGE SCALE GENOMIC DNA]</scope>
    <source>
        <strain evidence="6">HMET1</strain>
    </source>
</reference>
<dbReference type="InterPro" id="IPR003759">
    <property type="entry name" value="Cbl-bd_cap"/>
</dbReference>
<dbReference type="SUPFAM" id="SSF52242">
    <property type="entry name" value="Cobalamin (vitamin B12)-binding domain"/>
    <property type="match status" value="1"/>
</dbReference>
<evidence type="ECO:0000256" key="1">
    <source>
        <dbReference type="ARBA" id="ARBA00010854"/>
    </source>
</evidence>
<dbReference type="Proteomes" id="UP000185744">
    <property type="component" value="Unassembled WGS sequence"/>
</dbReference>
<dbReference type="InParanoid" id="A0A1Q6DT80"/>
<dbReference type="InterPro" id="IPR036594">
    <property type="entry name" value="Meth_synthase_dom"/>
</dbReference>
<gene>
    <name evidence="6" type="ORF">BTN85_0020</name>
</gene>
<feature type="domain" description="B12-binding N-terminal" evidence="5">
    <location>
        <begin position="1"/>
        <end position="88"/>
    </location>
</feature>
<dbReference type="GO" id="GO:0005829">
    <property type="term" value="C:cytosol"/>
    <property type="evidence" value="ECO:0007669"/>
    <property type="project" value="TreeGrafter"/>
</dbReference>
<dbReference type="Pfam" id="PF02310">
    <property type="entry name" value="B12-binding"/>
    <property type="match status" value="1"/>
</dbReference>
<feature type="domain" description="B12-binding" evidence="4">
    <location>
        <begin position="89"/>
        <end position="212"/>
    </location>
</feature>
<dbReference type="Pfam" id="PF02607">
    <property type="entry name" value="B12-binding_2"/>
    <property type="match status" value="1"/>
</dbReference>
<evidence type="ECO:0000313" key="6">
    <source>
        <dbReference type="EMBL" id="OKY77553.1"/>
    </source>
</evidence>
<dbReference type="InterPro" id="IPR036724">
    <property type="entry name" value="Cobalamin-bd_sf"/>
</dbReference>
<dbReference type="PANTHER" id="PTHR45833:SF1">
    <property type="entry name" value="METHIONINE SYNTHASE"/>
    <property type="match status" value="1"/>
</dbReference>
<dbReference type="GO" id="GO:0050897">
    <property type="term" value="F:cobalt ion binding"/>
    <property type="evidence" value="ECO:0007669"/>
    <property type="project" value="InterPro"/>
</dbReference>
<evidence type="ECO:0000256" key="2">
    <source>
        <dbReference type="ARBA" id="ARBA00022723"/>
    </source>
</evidence>
<evidence type="ECO:0000256" key="3">
    <source>
        <dbReference type="ARBA" id="ARBA00023285"/>
    </source>
</evidence>
<evidence type="ECO:0000313" key="7">
    <source>
        <dbReference type="Proteomes" id="UP000185744"/>
    </source>
</evidence>
<dbReference type="InterPro" id="IPR012741">
    <property type="entry name" value="Corrinoid_p"/>
</dbReference>
<comment type="caution">
    <text evidence="6">The sequence shown here is derived from an EMBL/GenBank/DDBJ whole genome shotgun (WGS) entry which is preliminary data.</text>
</comment>
<organism evidence="6 7">
    <name type="scientific">Methanohalarchaeum thermophilum</name>
    <dbReference type="NCBI Taxonomy" id="1903181"/>
    <lineage>
        <taxon>Archaea</taxon>
        <taxon>Methanobacteriati</taxon>
        <taxon>Methanobacteriota</taxon>
        <taxon>Methanonatronarchaeia</taxon>
        <taxon>Methanonatronarchaeales</taxon>
        <taxon>Methanonatronarchaeaceae</taxon>
        <taxon>Candidatus Methanohalarchaeum</taxon>
    </lineage>
</organism>
<dbReference type="InterPro" id="IPR006158">
    <property type="entry name" value="Cobalamin-bd"/>
</dbReference>
<dbReference type="PROSITE" id="PS51337">
    <property type="entry name" value="B12_BINDING_NTER"/>
    <property type="match status" value="1"/>
</dbReference>
<dbReference type="GO" id="GO:0015948">
    <property type="term" value="P:methanogenesis"/>
    <property type="evidence" value="ECO:0007669"/>
    <property type="project" value="InterPro"/>
</dbReference>
<dbReference type="CDD" id="cd02070">
    <property type="entry name" value="corrinoid_protein_B12-BD"/>
    <property type="match status" value="1"/>
</dbReference>